<protein>
    <submittedName>
        <fullName evidence="6">N-acetylmuramoyl-L-alanine amidase</fullName>
    </submittedName>
</protein>
<dbReference type="Proteomes" id="UP000248293">
    <property type="component" value="Segment"/>
</dbReference>
<dbReference type="SMART" id="SM00701">
    <property type="entry name" value="PGRP"/>
    <property type="match status" value="1"/>
</dbReference>
<feature type="domain" description="N-acetylmuramoyl-L-alanine amidase" evidence="4">
    <location>
        <begin position="2"/>
        <end position="141"/>
    </location>
</feature>
<dbReference type="GO" id="GO:0008745">
    <property type="term" value="F:N-acetylmuramoyl-L-alanine amidase activity"/>
    <property type="evidence" value="ECO:0007669"/>
    <property type="project" value="InterPro"/>
</dbReference>
<dbReference type="GO" id="GO:0042742">
    <property type="term" value="P:defense response to bacterium"/>
    <property type="evidence" value="ECO:0007669"/>
    <property type="project" value="UniProtKB-KW"/>
</dbReference>
<evidence type="ECO:0000313" key="6">
    <source>
        <dbReference type="EMBL" id="ASD52198.1"/>
    </source>
</evidence>
<dbReference type="CDD" id="cd06583">
    <property type="entry name" value="PGRP"/>
    <property type="match status" value="1"/>
</dbReference>
<dbReference type="EMBL" id="KY971611">
    <property type="protein sequence ID" value="ASD52198.1"/>
    <property type="molecule type" value="Genomic_DNA"/>
</dbReference>
<evidence type="ECO:0000259" key="4">
    <source>
        <dbReference type="SMART" id="SM00644"/>
    </source>
</evidence>
<reference evidence="6 7" key="1">
    <citation type="submission" date="2017-04" db="EMBL/GenBank/DDBJ databases">
        <title>Isolation of lytic bacteriophages infecting Pseudomonas strains for biocontrol of fish and shrimp spoilage during chilled storage.</title>
        <authorList>
            <person name="Yang Z."/>
            <person name="Tao X."/>
            <person name="Gao L."/>
            <person name="Rao S."/>
        </authorList>
    </citation>
    <scope>NUCLEOTIDE SEQUENCE [LARGE SCALE GENOMIC DNA]</scope>
</reference>
<dbReference type="InterPro" id="IPR002502">
    <property type="entry name" value="Amidase_domain"/>
</dbReference>
<keyword evidence="2" id="KW-0929">Antimicrobial</keyword>
<dbReference type="SMART" id="SM00644">
    <property type="entry name" value="Ami_2"/>
    <property type="match status" value="1"/>
</dbReference>
<feature type="domain" description="Peptidoglycan recognition protein family" evidence="5">
    <location>
        <begin position="2"/>
        <end position="134"/>
    </location>
</feature>
<keyword evidence="3" id="KW-0081">Bacteriolytic enzyme</keyword>
<evidence type="ECO:0000256" key="1">
    <source>
        <dbReference type="ARBA" id="ARBA00007553"/>
    </source>
</evidence>
<dbReference type="Gene3D" id="3.40.80.10">
    <property type="entry name" value="Peptidoglycan recognition protein-like"/>
    <property type="match status" value="1"/>
</dbReference>
<dbReference type="GO" id="GO:0009253">
    <property type="term" value="P:peptidoglycan catabolic process"/>
    <property type="evidence" value="ECO:0007669"/>
    <property type="project" value="InterPro"/>
</dbReference>
<name>A0A2U7NLZ5_9CAUD</name>
<dbReference type="PANTHER" id="PTHR11022">
    <property type="entry name" value="PEPTIDOGLYCAN RECOGNITION PROTEIN"/>
    <property type="match status" value="1"/>
</dbReference>
<evidence type="ECO:0000256" key="3">
    <source>
        <dbReference type="ARBA" id="ARBA00022638"/>
    </source>
</evidence>
<gene>
    <name evidence="6" type="ORF">PspYZU08_22</name>
</gene>
<dbReference type="SMR" id="A0A2U7NLZ5"/>
<dbReference type="SUPFAM" id="SSF55846">
    <property type="entry name" value="N-acetylmuramoyl-L-alanine amidase-like"/>
    <property type="match status" value="1"/>
</dbReference>
<evidence type="ECO:0000259" key="5">
    <source>
        <dbReference type="SMART" id="SM00701"/>
    </source>
</evidence>
<dbReference type="Pfam" id="PF01510">
    <property type="entry name" value="Amidase_2"/>
    <property type="match status" value="1"/>
</dbReference>
<accession>A0A2U7NLZ5</accession>
<dbReference type="InterPro" id="IPR036505">
    <property type="entry name" value="Amidase/PGRP_sf"/>
</dbReference>
<proteinExistence type="inferred from homology"/>
<dbReference type="InterPro" id="IPR006619">
    <property type="entry name" value="PGRP_domain_met/bac"/>
</dbReference>
<evidence type="ECO:0000256" key="2">
    <source>
        <dbReference type="ARBA" id="ARBA00022529"/>
    </source>
</evidence>
<dbReference type="PANTHER" id="PTHR11022:SF41">
    <property type="entry name" value="PEPTIDOGLYCAN-RECOGNITION PROTEIN LC-RELATED"/>
    <property type="match status" value="1"/>
</dbReference>
<comment type="similarity">
    <text evidence="1">Belongs to the N-acetylmuramoyl-L-alanine amidase 2 family.</text>
</comment>
<evidence type="ECO:0000313" key="7">
    <source>
        <dbReference type="Proteomes" id="UP000248293"/>
    </source>
</evidence>
<keyword evidence="7" id="KW-1185">Reference proteome</keyword>
<dbReference type="GO" id="GO:0008270">
    <property type="term" value="F:zinc ion binding"/>
    <property type="evidence" value="ECO:0007669"/>
    <property type="project" value="InterPro"/>
</dbReference>
<sequence>MMARVQFQPRTRTDLIVVHCAATKADMDIGVREIRQWHRAQGWLDVGYHFVIRRDGQVEEGRPHNVVGSHAKGYNSISLGICLAGGIDAKGKPEDNFTDAQKAALHALLWRYTSGIEHDGAYRDLPVVGHRDLDSGKACPSFDVKSWLKGLQE</sequence>
<dbReference type="GO" id="GO:0001897">
    <property type="term" value="P:symbiont-mediated cytolysis of host cell"/>
    <property type="evidence" value="ECO:0007669"/>
    <property type="project" value="UniProtKB-ARBA"/>
</dbReference>
<organism evidence="6 7">
    <name type="scientific">Pseudomonas phage PspYZU08</name>
    <dbReference type="NCBI Taxonomy" id="1983557"/>
    <lineage>
        <taxon>Viruses</taxon>
        <taxon>Duplodnaviria</taxon>
        <taxon>Heunggongvirae</taxon>
        <taxon>Uroviricota</taxon>
        <taxon>Caudoviricetes</taxon>
        <taxon>Autographivirales</taxon>
        <taxon>Autotranscriptaviridae</taxon>
        <taxon>Studiervirinae</taxon>
        <taxon>Pijolavirus</taxon>
        <taxon>Pijolavirus PspYZU08</taxon>
    </lineage>
</organism>
<dbReference type="InterPro" id="IPR015510">
    <property type="entry name" value="PGRP"/>
</dbReference>